<dbReference type="EMBL" id="SOZJ01000010">
    <property type="protein sequence ID" value="TGJ62508.1"/>
    <property type="molecule type" value="Genomic_DNA"/>
</dbReference>
<name>A0A8H2HKE9_ORBOL</name>
<sequence length="77" mass="8745">MFSLWRSPIAHVPSYSTQTSQPSKRHYLTLTVPPNENRSPNYAEGRSKSRQCPFVPKVQSLARAVAYRTSLNLVLVQ</sequence>
<accession>A0A8H2HKE9</accession>
<feature type="region of interest" description="Disordered" evidence="1">
    <location>
        <begin position="30"/>
        <end position="49"/>
    </location>
</feature>
<dbReference type="AlphaFoldDB" id="A0A8H2HKE9"/>
<gene>
    <name evidence="2" type="ORF">EYR41_002483</name>
</gene>
<evidence type="ECO:0000313" key="3">
    <source>
        <dbReference type="Proteomes" id="UP000297595"/>
    </source>
</evidence>
<proteinExistence type="predicted"/>
<protein>
    <submittedName>
        <fullName evidence="2">Uncharacterized protein</fullName>
    </submittedName>
</protein>
<dbReference type="Proteomes" id="UP000297595">
    <property type="component" value="Unassembled WGS sequence"/>
</dbReference>
<evidence type="ECO:0000256" key="1">
    <source>
        <dbReference type="SAM" id="MobiDB-lite"/>
    </source>
</evidence>
<organism evidence="2 3">
    <name type="scientific">Orbilia oligospora</name>
    <name type="common">Nematode-trapping fungus</name>
    <name type="synonym">Arthrobotrys oligospora</name>
    <dbReference type="NCBI Taxonomy" id="2813651"/>
    <lineage>
        <taxon>Eukaryota</taxon>
        <taxon>Fungi</taxon>
        <taxon>Dikarya</taxon>
        <taxon>Ascomycota</taxon>
        <taxon>Pezizomycotina</taxon>
        <taxon>Orbiliomycetes</taxon>
        <taxon>Orbiliales</taxon>
        <taxon>Orbiliaceae</taxon>
        <taxon>Orbilia</taxon>
    </lineage>
</organism>
<reference evidence="2 3" key="1">
    <citation type="submission" date="2019-03" db="EMBL/GenBank/DDBJ databases">
        <title>Nematode-trapping fungi genome.</title>
        <authorList>
            <person name="Vidal-Diez De Ulzurrun G."/>
        </authorList>
    </citation>
    <scope>NUCLEOTIDE SEQUENCE [LARGE SCALE GENOMIC DNA]</scope>
    <source>
        <strain evidence="2 3">TWF154</strain>
    </source>
</reference>
<evidence type="ECO:0000313" key="2">
    <source>
        <dbReference type="EMBL" id="TGJ62508.1"/>
    </source>
</evidence>
<comment type="caution">
    <text evidence="2">The sequence shown here is derived from an EMBL/GenBank/DDBJ whole genome shotgun (WGS) entry which is preliminary data.</text>
</comment>